<dbReference type="InterPro" id="IPR005036">
    <property type="entry name" value="CBM21_dom"/>
</dbReference>
<dbReference type="GO" id="GO:2001069">
    <property type="term" value="F:glycogen binding"/>
    <property type="evidence" value="ECO:0007669"/>
    <property type="project" value="TreeGrafter"/>
</dbReference>
<dbReference type="GO" id="GO:0008157">
    <property type="term" value="F:protein phosphatase 1 binding"/>
    <property type="evidence" value="ECO:0007669"/>
    <property type="project" value="TreeGrafter"/>
</dbReference>
<feature type="compositionally biased region" description="Polar residues" evidence="1">
    <location>
        <begin position="57"/>
        <end position="66"/>
    </location>
</feature>
<evidence type="ECO:0000256" key="1">
    <source>
        <dbReference type="SAM" id="MobiDB-lite"/>
    </source>
</evidence>
<keyword evidence="4" id="KW-1185">Reference proteome</keyword>
<feature type="compositionally biased region" description="Basic and acidic residues" evidence="1">
    <location>
        <begin position="73"/>
        <end position="82"/>
    </location>
</feature>
<dbReference type="Pfam" id="PF03370">
    <property type="entry name" value="CBM_21"/>
    <property type="match status" value="1"/>
</dbReference>
<protein>
    <recommendedName>
        <fullName evidence="2">CBM21 domain-containing protein</fullName>
    </recommendedName>
</protein>
<dbReference type="GO" id="GO:0000164">
    <property type="term" value="C:protein phosphatase type 1 complex"/>
    <property type="evidence" value="ECO:0007669"/>
    <property type="project" value="TreeGrafter"/>
</dbReference>
<dbReference type="AlphaFoldDB" id="A0A163TJL9"/>
<evidence type="ECO:0000259" key="2">
    <source>
        <dbReference type="PROSITE" id="PS51159"/>
    </source>
</evidence>
<name>A0A163TJL9_ABSGL</name>
<dbReference type="InterPro" id="IPR050782">
    <property type="entry name" value="PP1_regulatory_subunit_3"/>
</dbReference>
<dbReference type="Proteomes" id="UP000078561">
    <property type="component" value="Unassembled WGS sequence"/>
</dbReference>
<proteinExistence type="predicted"/>
<dbReference type="InterPro" id="IPR038175">
    <property type="entry name" value="CBM21_dom_sf"/>
</dbReference>
<dbReference type="PROSITE" id="PS51159">
    <property type="entry name" value="CBM21"/>
    <property type="match status" value="1"/>
</dbReference>
<gene>
    <name evidence="3" type="primary">ABSGL_11307.1 scaffold 12295</name>
</gene>
<dbReference type="GO" id="GO:0005979">
    <property type="term" value="P:regulation of glycogen biosynthetic process"/>
    <property type="evidence" value="ECO:0007669"/>
    <property type="project" value="TreeGrafter"/>
</dbReference>
<feature type="compositionally biased region" description="Pro residues" evidence="1">
    <location>
        <begin position="341"/>
        <end position="355"/>
    </location>
</feature>
<organism evidence="3">
    <name type="scientific">Absidia glauca</name>
    <name type="common">Pin mould</name>
    <dbReference type="NCBI Taxonomy" id="4829"/>
    <lineage>
        <taxon>Eukaryota</taxon>
        <taxon>Fungi</taxon>
        <taxon>Fungi incertae sedis</taxon>
        <taxon>Mucoromycota</taxon>
        <taxon>Mucoromycotina</taxon>
        <taxon>Mucoromycetes</taxon>
        <taxon>Mucorales</taxon>
        <taxon>Cunninghamellaceae</taxon>
        <taxon>Absidia</taxon>
    </lineage>
</organism>
<feature type="region of interest" description="Disordered" evidence="1">
    <location>
        <begin position="303"/>
        <end position="324"/>
    </location>
</feature>
<evidence type="ECO:0000313" key="4">
    <source>
        <dbReference type="Proteomes" id="UP000078561"/>
    </source>
</evidence>
<feature type="compositionally biased region" description="Low complexity" evidence="1">
    <location>
        <begin position="370"/>
        <end position="386"/>
    </location>
</feature>
<dbReference type="PANTHER" id="PTHR12307:SF36">
    <property type="entry name" value="GLYCOGEN-BINDING SUBUNIT 76A"/>
    <property type="match status" value="1"/>
</dbReference>
<sequence>MSFTLFPRQSTLGNSDWNQWMTSMSGTTDKVDDALLSTRRTTKATMPIDNGRKIADSHQTALTTPLPQLRRSARADQTDHDNPTAQPHQLKSSLRQTKSTTLAPCQQRGGKSVKFDPLHLEKICLFEESQSPNETPSFDRLQYPIFKVEYSQWPIVTLFKHQQNVQLKRSLKIQQDGSLLHGQVVVRNLGYEKVVEIRYTLDGWQTVSNTQASYIHGRGSMDMFVFDLDLQQGMADRGHLRVTIDMAVRYTVRVSDTDYIARQNEHHHHNEEATFWDNNDGHNYQVQIVEAAIKRSVVTPALASKTGSHTAIDEAKDTIDPPTRKFRYNFNSSLLDAKLHNPPPSLSAPPSPPLSPSLAAALDPVSDPISNPSRTSNTSSSPSSLSYLITGSDQASLPDDERPTALFSCANDNHPLTSPSYSDLVNKYCFYGSQ</sequence>
<feature type="domain" description="CBM21" evidence="2">
    <location>
        <begin position="157"/>
        <end position="287"/>
    </location>
</feature>
<dbReference type="InParanoid" id="A0A163TJL9"/>
<evidence type="ECO:0000313" key="3">
    <source>
        <dbReference type="EMBL" id="SAM05432.1"/>
    </source>
</evidence>
<dbReference type="STRING" id="4829.A0A163TJL9"/>
<feature type="compositionally biased region" description="Polar residues" evidence="1">
    <location>
        <begin position="83"/>
        <end position="104"/>
    </location>
</feature>
<reference evidence="3" key="1">
    <citation type="submission" date="2016-04" db="EMBL/GenBank/DDBJ databases">
        <authorList>
            <person name="Evans L.H."/>
            <person name="Alamgir A."/>
            <person name="Owens N."/>
            <person name="Weber N.D."/>
            <person name="Virtaneva K."/>
            <person name="Barbian K."/>
            <person name="Babar A."/>
            <person name="Rosenke K."/>
        </authorList>
    </citation>
    <scope>NUCLEOTIDE SEQUENCE [LARGE SCALE GENOMIC DNA]</scope>
    <source>
        <strain evidence="3">CBS 101.48</strain>
    </source>
</reference>
<feature type="region of interest" description="Disordered" evidence="1">
    <location>
        <begin position="49"/>
        <end position="108"/>
    </location>
</feature>
<dbReference type="PANTHER" id="PTHR12307">
    <property type="entry name" value="PROTEIN PHOSPHATASE 1 REGULATORY SUBUNIT"/>
    <property type="match status" value="1"/>
</dbReference>
<dbReference type="Gene3D" id="2.60.40.2440">
    <property type="entry name" value="Carbohydrate binding type-21 domain"/>
    <property type="match status" value="1"/>
</dbReference>
<feature type="compositionally biased region" description="Basic and acidic residues" evidence="1">
    <location>
        <begin position="311"/>
        <end position="323"/>
    </location>
</feature>
<dbReference type="OrthoDB" id="1881at2759"/>
<feature type="region of interest" description="Disordered" evidence="1">
    <location>
        <begin position="340"/>
        <end position="400"/>
    </location>
</feature>
<dbReference type="EMBL" id="LT554468">
    <property type="protein sequence ID" value="SAM05432.1"/>
    <property type="molecule type" value="Genomic_DNA"/>
</dbReference>
<accession>A0A163TJL9</accession>